<dbReference type="RefSeq" id="WP_011156460.1">
    <property type="nucleotide sequence ID" value="NZ_CP058907.1"/>
</dbReference>
<sequence length="64" mass="7086">MFLDSVGSLVLFLTCAVGPALIAYLVVDDLWRKATQRAQPQPPAPVVTAKQAPERRFGWFAWAN</sequence>
<keyword evidence="1" id="KW-0812">Transmembrane</keyword>
<evidence type="ECO:0000256" key="1">
    <source>
        <dbReference type="SAM" id="Phobius"/>
    </source>
</evidence>
<dbReference type="GeneID" id="66891944"/>
<dbReference type="Proteomes" id="UP001163166">
    <property type="component" value="Chromosome"/>
</dbReference>
<evidence type="ECO:0000313" key="2">
    <source>
        <dbReference type="EMBL" id="UYO41998.1"/>
    </source>
</evidence>
<keyword evidence="1" id="KW-0472">Membrane</keyword>
<reference evidence="2" key="1">
    <citation type="journal article" date="2022" name="Biol. Control">
        <title>In silico genomic analysis of Rhodopseudomonas palustris strains revealed potential biocontrol agents and crop yield enhancers.</title>
        <authorList>
            <person name="Surachat K."/>
            <person name="Kantachote D."/>
            <person name="Deachamag P."/>
            <person name="Wonglapsuwan M."/>
        </authorList>
    </citation>
    <scope>NUCLEOTIDE SEQUENCE</scope>
    <source>
        <strain evidence="2">TLS06</strain>
    </source>
</reference>
<dbReference type="EMBL" id="CP076676">
    <property type="protein sequence ID" value="UYO41998.1"/>
    <property type="molecule type" value="Genomic_DNA"/>
</dbReference>
<feature type="transmembrane region" description="Helical" evidence="1">
    <location>
        <begin position="6"/>
        <end position="27"/>
    </location>
</feature>
<dbReference type="AlphaFoldDB" id="A0AAX3E4J9"/>
<evidence type="ECO:0000313" key="3">
    <source>
        <dbReference type="Proteomes" id="UP001163166"/>
    </source>
</evidence>
<keyword evidence="1" id="KW-1133">Transmembrane helix</keyword>
<organism evidence="2 3">
    <name type="scientific">Rhodopseudomonas palustris</name>
    <dbReference type="NCBI Taxonomy" id="1076"/>
    <lineage>
        <taxon>Bacteria</taxon>
        <taxon>Pseudomonadati</taxon>
        <taxon>Pseudomonadota</taxon>
        <taxon>Alphaproteobacteria</taxon>
        <taxon>Hyphomicrobiales</taxon>
        <taxon>Nitrobacteraceae</taxon>
        <taxon>Rhodopseudomonas</taxon>
    </lineage>
</organism>
<gene>
    <name evidence="2" type="ORF">KQX62_04860</name>
</gene>
<proteinExistence type="predicted"/>
<name>A0AAX3E4J9_RHOPL</name>
<protein>
    <submittedName>
        <fullName evidence="2">Uncharacterized protein</fullName>
    </submittedName>
</protein>
<accession>A0AAX3E4J9</accession>